<keyword evidence="10" id="KW-1185">Reference proteome</keyword>
<proteinExistence type="predicted"/>
<feature type="transmembrane region" description="Helical" evidence="7">
    <location>
        <begin position="249"/>
        <end position="269"/>
    </location>
</feature>
<feature type="transmembrane region" description="Helical" evidence="7">
    <location>
        <begin position="281"/>
        <end position="301"/>
    </location>
</feature>
<evidence type="ECO:0000256" key="2">
    <source>
        <dbReference type="ARBA" id="ARBA00022475"/>
    </source>
</evidence>
<feature type="transmembrane region" description="Helical" evidence="7">
    <location>
        <begin position="31"/>
        <end position="50"/>
    </location>
</feature>
<feature type="domain" description="EamA" evidence="8">
    <location>
        <begin position="33"/>
        <end position="174"/>
    </location>
</feature>
<feature type="transmembrane region" description="Helical" evidence="7">
    <location>
        <begin position="101"/>
        <end position="121"/>
    </location>
</feature>
<accession>A0A1H1JEZ1</accession>
<feature type="transmembrane region" description="Helical" evidence="7">
    <location>
        <begin position="186"/>
        <end position="206"/>
    </location>
</feature>
<keyword evidence="4 7" id="KW-1133">Transmembrane helix</keyword>
<comment type="subcellular location">
    <subcellularLocation>
        <location evidence="1">Cell membrane</location>
        <topology evidence="1">Multi-pass membrane protein</topology>
    </subcellularLocation>
</comment>
<evidence type="ECO:0000256" key="5">
    <source>
        <dbReference type="ARBA" id="ARBA00023136"/>
    </source>
</evidence>
<evidence type="ECO:0000256" key="7">
    <source>
        <dbReference type="SAM" id="Phobius"/>
    </source>
</evidence>
<evidence type="ECO:0000313" key="10">
    <source>
        <dbReference type="Proteomes" id="UP000183487"/>
    </source>
</evidence>
<feature type="transmembrane region" description="Helical" evidence="7">
    <location>
        <begin position="307"/>
        <end position="323"/>
    </location>
</feature>
<dbReference type="SUPFAM" id="SSF103481">
    <property type="entry name" value="Multidrug resistance efflux transporter EmrE"/>
    <property type="match status" value="2"/>
</dbReference>
<evidence type="ECO:0000256" key="3">
    <source>
        <dbReference type="ARBA" id="ARBA00022692"/>
    </source>
</evidence>
<evidence type="ECO:0000256" key="4">
    <source>
        <dbReference type="ARBA" id="ARBA00022989"/>
    </source>
</evidence>
<dbReference type="InterPro" id="IPR000620">
    <property type="entry name" value="EamA_dom"/>
</dbReference>
<dbReference type="AlphaFoldDB" id="A0A1H1JEZ1"/>
<evidence type="ECO:0000259" key="8">
    <source>
        <dbReference type="Pfam" id="PF00892"/>
    </source>
</evidence>
<evidence type="ECO:0000256" key="1">
    <source>
        <dbReference type="ARBA" id="ARBA00004651"/>
    </source>
</evidence>
<dbReference type="PANTHER" id="PTHR32322">
    <property type="entry name" value="INNER MEMBRANE TRANSPORTER"/>
    <property type="match status" value="1"/>
</dbReference>
<dbReference type="PANTHER" id="PTHR32322:SF18">
    <property type="entry name" value="S-ADENOSYLMETHIONINE_S-ADENOSYLHOMOCYSTEINE TRANSPORTER"/>
    <property type="match status" value="1"/>
</dbReference>
<feature type="region of interest" description="Disordered" evidence="6">
    <location>
        <begin position="330"/>
        <end position="349"/>
    </location>
</feature>
<keyword evidence="5 7" id="KW-0472">Membrane</keyword>
<organism evidence="9 10">
    <name type="scientific">Paraburkholderia fungorum</name>
    <dbReference type="NCBI Taxonomy" id="134537"/>
    <lineage>
        <taxon>Bacteria</taxon>
        <taxon>Pseudomonadati</taxon>
        <taxon>Pseudomonadota</taxon>
        <taxon>Betaproteobacteria</taxon>
        <taxon>Burkholderiales</taxon>
        <taxon>Burkholderiaceae</taxon>
        <taxon>Paraburkholderia</taxon>
    </lineage>
</organism>
<name>A0A1H1JEZ1_9BURK</name>
<keyword evidence="3 7" id="KW-0812">Transmembrane</keyword>
<gene>
    <name evidence="9" type="ORF">SAMN05443245_6216</name>
</gene>
<evidence type="ECO:0000256" key="6">
    <source>
        <dbReference type="SAM" id="MobiDB-lite"/>
    </source>
</evidence>
<feature type="compositionally biased region" description="Polar residues" evidence="6">
    <location>
        <begin position="331"/>
        <end position="349"/>
    </location>
</feature>
<sequence>MRADNIIRDMSTSIKTTEPRVSAQFFSQPKLLITLATLCCALWGSSYPAIKIGYALLGITPNDIPSKLIFAGYRFAIAGLALLILAALSKKPLLNLTRRNAGQLMLLGFTQTAIQYVFFYIGLAYTTGVRSSILNSTTTFFSVLLAHFIYRNDKISPRKAAGCLLGFAGVMVVNFGDGLYDFSFTLRGEGFIVIAAFVLSAASIYGKRVSQQMDVMVMTGYQLGFGGLVLLTAGYAAGGTLREFTPASAALLGYLAILSAVAFTLWSLLLKYNPVGKVTIFNFLVPVFGTALSAICLNENIMEWKNLVALVLVCSGIWLVTRLPQVRSRHSNPADTLAGSASSASRPAN</sequence>
<dbReference type="InterPro" id="IPR037185">
    <property type="entry name" value="EmrE-like"/>
</dbReference>
<evidence type="ECO:0000313" key="9">
    <source>
        <dbReference type="EMBL" id="SDR48495.1"/>
    </source>
</evidence>
<feature type="transmembrane region" description="Helical" evidence="7">
    <location>
        <begin position="162"/>
        <end position="180"/>
    </location>
</feature>
<reference evidence="10" key="1">
    <citation type="submission" date="2016-10" db="EMBL/GenBank/DDBJ databases">
        <authorList>
            <person name="Varghese N."/>
        </authorList>
    </citation>
    <scope>NUCLEOTIDE SEQUENCE [LARGE SCALE GENOMIC DNA]</scope>
    <source>
        <strain evidence="10">GAS106B</strain>
    </source>
</reference>
<keyword evidence="2" id="KW-1003">Cell membrane</keyword>
<feature type="transmembrane region" description="Helical" evidence="7">
    <location>
        <begin position="218"/>
        <end position="237"/>
    </location>
</feature>
<feature type="transmembrane region" description="Helical" evidence="7">
    <location>
        <begin position="133"/>
        <end position="150"/>
    </location>
</feature>
<dbReference type="GO" id="GO:0005886">
    <property type="term" value="C:plasma membrane"/>
    <property type="evidence" value="ECO:0007669"/>
    <property type="project" value="UniProtKB-SubCell"/>
</dbReference>
<feature type="domain" description="EamA" evidence="8">
    <location>
        <begin position="187"/>
        <end position="321"/>
    </location>
</feature>
<feature type="transmembrane region" description="Helical" evidence="7">
    <location>
        <begin position="70"/>
        <end position="89"/>
    </location>
</feature>
<dbReference type="EMBL" id="FNKP01000003">
    <property type="protein sequence ID" value="SDR48495.1"/>
    <property type="molecule type" value="Genomic_DNA"/>
</dbReference>
<protein>
    <submittedName>
        <fullName evidence="9">Permease of the drug/metabolite transporter (DMT) superfamily</fullName>
    </submittedName>
</protein>
<dbReference type="InterPro" id="IPR050638">
    <property type="entry name" value="AA-Vitamin_Transporters"/>
</dbReference>
<dbReference type="Pfam" id="PF00892">
    <property type="entry name" value="EamA"/>
    <property type="match status" value="2"/>
</dbReference>
<dbReference type="Proteomes" id="UP000183487">
    <property type="component" value="Unassembled WGS sequence"/>
</dbReference>